<dbReference type="InterPro" id="IPR003439">
    <property type="entry name" value="ABC_transporter-like_ATP-bd"/>
</dbReference>
<keyword evidence="4 6" id="KW-0067">ATP-binding</keyword>
<organism evidence="6 7">
    <name type="scientific">Subtercola lobariae</name>
    <dbReference type="NCBI Taxonomy" id="1588641"/>
    <lineage>
        <taxon>Bacteria</taxon>
        <taxon>Bacillati</taxon>
        <taxon>Actinomycetota</taxon>
        <taxon>Actinomycetes</taxon>
        <taxon>Micrococcales</taxon>
        <taxon>Microbacteriaceae</taxon>
        <taxon>Subtercola</taxon>
    </lineage>
</organism>
<dbReference type="Pfam" id="PF00005">
    <property type="entry name" value="ABC_tran"/>
    <property type="match status" value="2"/>
</dbReference>
<keyword evidence="1" id="KW-0813">Transport</keyword>
<dbReference type="PROSITE" id="PS50893">
    <property type="entry name" value="ABC_TRANSPORTER_2"/>
    <property type="match status" value="2"/>
</dbReference>
<feature type="domain" description="ABC transporter" evidence="5">
    <location>
        <begin position="1"/>
        <end position="230"/>
    </location>
</feature>
<dbReference type="GO" id="GO:0005524">
    <property type="term" value="F:ATP binding"/>
    <property type="evidence" value="ECO:0007669"/>
    <property type="project" value="UniProtKB-KW"/>
</dbReference>
<dbReference type="AlphaFoldDB" id="A0A917AZD2"/>
<dbReference type="CDD" id="cd03216">
    <property type="entry name" value="ABC_Carb_Monos_I"/>
    <property type="match status" value="1"/>
</dbReference>
<dbReference type="GO" id="GO:0016887">
    <property type="term" value="F:ATP hydrolysis activity"/>
    <property type="evidence" value="ECO:0007669"/>
    <property type="project" value="InterPro"/>
</dbReference>
<dbReference type="InterPro" id="IPR050107">
    <property type="entry name" value="ABC_carbohydrate_import_ATPase"/>
</dbReference>
<evidence type="ECO:0000256" key="3">
    <source>
        <dbReference type="ARBA" id="ARBA00022741"/>
    </source>
</evidence>
<dbReference type="SMART" id="SM00382">
    <property type="entry name" value="AAA"/>
    <property type="match status" value="2"/>
</dbReference>
<reference evidence="6 7" key="1">
    <citation type="journal article" date="2014" name="Int. J. Syst. Evol. Microbiol.">
        <title>Complete genome sequence of Corynebacterium casei LMG S-19264T (=DSM 44701T), isolated from a smear-ripened cheese.</title>
        <authorList>
            <consortium name="US DOE Joint Genome Institute (JGI-PGF)"/>
            <person name="Walter F."/>
            <person name="Albersmeier A."/>
            <person name="Kalinowski J."/>
            <person name="Ruckert C."/>
        </authorList>
    </citation>
    <scope>NUCLEOTIDE SEQUENCE [LARGE SCALE GENOMIC DNA]</scope>
    <source>
        <strain evidence="6 7">CGMCC 1.12976</strain>
    </source>
</reference>
<protein>
    <submittedName>
        <fullName evidence="6">Sugar ABC transporter ATP-binding protein</fullName>
    </submittedName>
</protein>
<dbReference type="PANTHER" id="PTHR43790:SF9">
    <property type="entry name" value="GALACTOFURANOSE TRANSPORTER ATP-BINDING PROTEIN YTFR"/>
    <property type="match status" value="1"/>
</dbReference>
<gene>
    <name evidence="6" type="ORF">GCM10011399_00440</name>
</gene>
<name>A0A917AZD2_9MICO</name>
<sequence>MSFQNVSKSFDGARALSFVSFDVSAGSVHALLGANGAGKSTLIKILAGFYKADSGQILIDGEPATSSSAVAFIHQDLALVGDLTVAENIALVRGYPRRAGHIAWRAVRKQAVDALDAVGGGIDPDDKVSALSRADQSLVAIARGVSMNCQVLVLDEPTASLPDADVERLFTIIRRLRSNGVSVIYVSHRLDEIRQIADQVTVLRDGQVIADAAITDISDQQIVAAIVGGALIHSRRRRTAVSTETVLKVADARVSPDSGVFGFELHRGEIVGLAGLRGAGHEEVGRALAGISPLDEGDIVLGGRTIEISSVRTAIGLGIGFATSRREEEALAMTLTARENFYLNPGVLKGASTRRLIGADERRRAAGLATEVRLRPNDPEAIVATFSGGNQQKVVLGRWLSIELNVLILEEPTMGIDVGARAEIYALIQSLADDGLALIVVSSDFEELTLVCDRALVFDRGVIGSDLHGDQLTVDSLTHHASGSAQKGLLS</sequence>
<dbReference type="PANTHER" id="PTHR43790">
    <property type="entry name" value="CARBOHYDRATE TRANSPORT ATP-BINDING PROTEIN MG119-RELATED"/>
    <property type="match status" value="1"/>
</dbReference>
<dbReference type="CDD" id="cd03215">
    <property type="entry name" value="ABC_Carb_Monos_II"/>
    <property type="match status" value="1"/>
</dbReference>
<keyword evidence="7" id="KW-1185">Reference proteome</keyword>
<evidence type="ECO:0000259" key="5">
    <source>
        <dbReference type="PROSITE" id="PS50893"/>
    </source>
</evidence>
<dbReference type="InterPro" id="IPR027417">
    <property type="entry name" value="P-loop_NTPase"/>
</dbReference>
<dbReference type="SUPFAM" id="SSF52540">
    <property type="entry name" value="P-loop containing nucleoside triphosphate hydrolases"/>
    <property type="match status" value="2"/>
</dbReference>
<evidence type="ECO:0000313" key="7">
    <source>
        <dbReference type="Proteomes" id="UP000598775"/>
    </source>
</evidence>
<dbReference type="PROSITE" id="PS00211">
    <property type="entry name" value="ABC_TRANSPORTER_1"/>
    <property type="match status" value="1"/>
</dbReference>
<dbReference type="InterPro" id="IPR017871">
    <property type="entry name" value="ABC_transporter-like_CS"/>
</dbReference>
<evidence type="ECO:0000313" key="6">
    <source>
        <dbReference type="EMBL" id="GGF10492.1"/>
    </source>
</evidence>
<evidence type="ECO:0000256" key="2">
    <source>
        <dbReference type="ARBA" id="ARBA00022737"/>
    </source>
</evidence>
<proteinExistence type="predicted"/>
<dbReference type="EMBL" id="BMGP01000001">
    <property type="protein sequence ID" value="GGF10492.1"/>
    <property type="molecule type" value="Genomic_DNA"/>
</dbReference>
<evidence type="ECO:0000256" key="4">
    <source>
        <dbReference type="ARBA" id="ARBA00022840"/>
    </source>
</evidence>
<comment type="caution">
    <text evidence="6">The sequence shown here is derived from an EMBL/GenBank/DDBJ whole genome shotgun (WGS) entry which is preliminary data.</text>
</comment>
<feature type="domain" description="ABC transporter" evidence="5">
    <location>
        <begin position="241"/>
        <end position="485"/>
    </location>
</feature>
<dbReference type="InterPro" id="IPR003593">
    <property type="entry name" value="AAA+_ATPase"/>
</dbReference>
<keyword evidence="2" id="KW-0677">Repeat</keyword>
<dbReference type="Gene3D" id="3.40.50.300">
    <property type="entry name" value="P-loop containing nucleotide triphosphate hydrolases"/>
    <property type="match status" value="2"/>
</dbReference>
<accession>A0A917AZD2</accession>
<evidence type="ECO:0000256" key="1">
    <source>
        <dbReference type="ARBA" id="ARBA00022448"/>
    </source>
</evidence>
<keyword evidence="3" id="KW-0547">Nucleotide-binding</keyword>
<dbReference type="Proteomes" id="UP000598775">
    <property type="component" value="Unassembled WGS sequence"/>
</dbReference>